<evidence type="ECO:0000256" key="1">
    <source>
        <dbReference type="SAM" id="SignalP"/>
    </source>
</evidence>
<dbReference type="Pfam" id="PF13202">
    <property type="entry name" value="EF-hand_5"/>
    <property type="match status" value="2"/>
</dbReference>
<reference evidence="3 4" key="1">
    <citation type="submission" date="2019-02" db="EMBL/GenBank/DDBJ databases">
        <title>WGS of Pseudoxanthomonas species novum from clinical isolates.</title>
        <authorList>
            <person name="Bernier A.-M."/>
            <person name="Bernard K."/>
            <person name="Vachon A."/>
        </authorList>
    </citation>
    <scope>NUCLEOTIDE SEQUENCE [LARGE SCALE GENOMIC DNA]</scope>
    <source>
        <strain evidence="3 4">NML171202</strain>
    </source>
</reference>
<sequence length="92" mass="9857">MKHPFFAVSLVCAGLLSGTAWAGPQAHQHGDHAAAAPAQGEFAALDRNHDGFIDKAELPKDHPLAPHFGMIDMDRNGKLSPAEYDAGLKMLR</sequence>
<dbReference type="Gene3D" id="1.10.238.10">
    <property type="entry name" value="EF-hand"/>
    <property type="match status" value="1"/>
</dbReference>
<dbReference type="AlphaFoldDB" id="A0A4Q8LLX1"/>
<dbReference type="InterPro" id="IPR018247">
    <property type="entry name" value="EF_Hand_1_Ca_BS"/>
</dbReference>
<organism evidence="3 4">
    <name type="scientific">Pseudoxanthomonas winnipegensis</name>
    <dbReference type="NCBI Taxonomy" id="2480810"/>
    <lineage>
        <taxon>Bacteria</taxon>
        <taxon>Pseudomonadati</taxon>
        <taxon>Pseudomonadota</taxon>
        <taxon>Gammaproteobacteria</taxon>
        <taxon>Lysobacterales</taxon>
        <taxon>Lysobacteraceae</taxon>
        <taxon>Pseudoxanthomonas</taxon>
    </lineage>
</organism>
<evidence type="ECO:0000313" key="3">
    <source>
        <dbReference type="EMBL" id="TAA31585.1"/>
    </source>
</evidence>
<dbReference type="RefSeq" id="WP_130517617.1">
    <property type="nucleotide sequence ID" value="NZ_SHMA01000003.1"/>
</dbReference>
<feature type="chain" id="PRO_5020693062" evidence="1">
    <location>
        <begin position="23"/>
        <end position="92"/>
    </location>
</feature>
<dbReference type="InterPro" id="IPR011992">
    <property type="entry name" value="EF-hand-dom_pair"/>
</dbReference>
<proteinExistence type="predicted"/>
<keyword evidence="1" id="KW-0732">Signal</keyword>
<feature type="signal peptide" evidence="1">
    <location>
        <begin position="1"/>
        <end position="22"/>
    </location>
</feature>
<dbReference type="InterPro" id="IPR002048">
    <property type="entry name" value="EF_hand_dom"/>
</dbReference>
<protein>
    <submittedName>
        <fullName evidence="3">EF-hand domain-containing protein</fullName>
    </submittedName>
</protein>
<evidence type="ECO:0000259" key="2">
    <source>
        <dbReference type="Pfam" id="PF13202"/>
    </source>
</evidence>
<dbReference type="EMBL" id="SHMB01000002">
    <property type="protein sequence ID" value="TAA31585.1"/>
    <property type="molecule type" value="Genomic_DNA"/>
</dbReference>
<dbReference type="PROSITE" id="PS00018">
    <property type="entry name" value="EF_HAND_1"/>
    <property type="match status" value="1"/>
</dbReference>
<gene>
    <name evidence="3" type="ORF">EA661_06345</name>
</gene>
<evidence type="ECO:0000313" key="4">
    <source>
        <dbReference type="Proteomes" id="UP000291286"/>
    </source>
</evidence>
<feature type="domain" description="EF-hand" evidence="2">
    <location>
        <begin position="42"/>
        <end position="58"/>
    </location>
</feature>
<feature type="domain" description="EF-hand" evidence="2">
    <location>
        <begin position="68"/>
        <end position="84"/>
    </location>
</feature>
<name>A0A4Q8LLX1_9GAMM</name>
<accession>A0A4Q8LLX1</accession>
<dbReference type="Proteomes" id="UP000291286">
    <property type="component" value="Unassembled WGS sequence"/>
</dbReference>
<dbReference type="GO" id="GO:0005509">
    <property type="term" value="F:calcium ion binding"/>
    <property type="evidence" value="ECO:0007669"/>
    <property type="project" value="InterPro"/>
</dbReference>
<dbReference type="SUPFAM" id="SSF47473">
    <property type="entry name" value="EF-hand"/>
    <property type="match status" value="1"/>
</dbReference>
<comment type="caution">
    <text evidence="3">The sequence shown here is derived from an EMBL/GenBank/DDBJ whole genome shotgun (WGS) entry which is preliminary data.</text>
</comment>